<sequence>MSHGVHAEILKQEARGDSPREHFQTSSANDFASAYETAQPTFSDQRPAKEPASFGQADRFTASEMEGSQNKPTLTDRLHGGIQQAAAVVTGSQDKNEPRQVPTGERF</sequence>
<dbReference type="OrthoDB" id="10344376at2759"/>
<name>A0A550C738_9AGAR</name>
<organism evidence="2 3">
    <name type="scientific">Schizophyllum amplum</name>
    <dbReference type="NCBI Taxonomy" id="97359"/>
    <lineage>
        <taxon>Eukaryota</taxon>
        <taxon>Fungi</taxon>
        <taxon>Dikarya</taxon>
        <taxon>Basidiomycota</taxon>
        <taxon>Agaricomycotina</taxon>
        <taxon>Agaricomycetes</taxon>
        <taxon>Agaricomycetidae</taxon>
        <taxon>Agaricales</taxon>
        <taxon>Schizophyllaceae</taxon>
        <taxon>Schizophyllum</taxon>
    </lineage>
</organism>
<reference evidence="2 3" key="1">
    <citation type="journal article" date="2019" name="New Phytol.">
        <title>Comparative genomics reveals unique wood-decay strategies and fruiting body development in the Schizophyllaceae.</title>
        <authorList>
            <person name="Almasi E."/>
            <person name="Sahu N."/>
            <person name="Krizsan K."/>
            <person name="Balint B."/>
            <person name="Kovacs G.M."/>
            <person name="Kiss B."/>
            <person name="Cseklye J."/>
            <person name="Drula E."/>
            <person name="Henrissat B."/>
            <person name="Nagy I."/>
            <person name="Chovatia M."/>
            <person name="Adam C."/>
            <person name="LaButti K."/>
            <person name="Lipzen A."/>
            <person name="Riley R."/>
            <person name="Grigoriev I.V."/>
            <person name="Nagy L.G."/>
        </authorList>
    </citation>
    <scope>NUCLEOTIDE SEQUENCE [LARGE SCALE GENOMIC DNA]</scope>
    <source>
        <strain evidence="2 3">NL-1724</strain>
    </source>
</reference>
<evidence type="ECO:0000313" key="3">
    <source>
        <dbReference type="Proteomes" id="UP000320762"/>
    </source>
</evidence>
<protein>
    <submittedName>
        <fullName evidence="2">Uncharacterized protein</fullName>
    </submittedName>
</protein>
<accession>A0A550C738</accession>
<dbReference type="AlphaFoldDB" id="A0A550C738"/>
<keyword evidence="3" id="KW-1185">Reference proteome</keyword>
<feature type="compositionally biased region" description="Basic and acidic residues" evidence="1">
    <location>
        <begin position="1"/>
        <end position="23"/>
    </location>
</feature>
<dbReference type="EMBL" id="VDMD01000021">
    <property type="protein sequence ID" value="TRM60609.1"/>
    <property type="molecule type" value="Genomic_DNA"/>
</dbReference>
<gene>
    <name evidence="2" type="ORF">BD626DRAFT_460986</name>
</gene>
<feature type="compositionally biased region" description="Polar residues" evidence="1">
    <location>
        <begin position="24"/>
        <end position="44"/>
    </location>
</feature>
<feature type="region of interest" description="Disordered" evidence="1">
    <location>
        <begin position="1"/>
        <end position="107"/>
    </location>
</feature>
<evidence type="ECO:0000256" key="1">
    <source>
        <dbReference type="SAM" id="MobiDB-lite"/>
    </source>
</evidence>
<evidence type="ECO:0000313" key="2">
    <source>
        <dbReference type="EMBL" id="TRM60609.1"/>
    </source>
</evidence>
<comment type="caution">
    <text evidence="2">The sequence shown here is derived from an EMBL/GenBank/DDBJ whole genome shotgun (WGS) entry which is preliminary data.</text>
</comment>
<dbReference type="Proteomes" id="UP000320762">
    <property type="component" value="Unassembled WGS sequence"/>
</dbReference>
<proteinExistence type="predicted"/>